<organism evidence="2 3">
    <name type="scientific">Kwoniella newhampshirensis</name>
    <dbReference type="NCBI Taxonomy" id="1651941"/>
    <lineage>
        <taxon>Eukaryota</taxon>
        <taxon>Fungi</taxon>
        <taxon>Dikarya</taxon>
        <taxon>Basidiomycota</taxon>
        <taxon>Agaricomycotina</taxon>
        <taxon>Tremellomycetes</taxon>
        <taxon>Tremellales</taxon>
        <taxon>Cryptococcaceae</taxon>
        <taxon>Kwoniella</taxon>
    </lineage>
</organism>
<evidence type="ECO:0000313" key="2">
    <source>
        <dbReference type="EMBL" id="KAK8843989.1"/>
    </source>
</evidence>
<sequence>MQAQANALDPESRPLDDDIKSKFNARDSLMIDMLEPPPETRNDLTRDDFAGHVFRRYPNPATPHAEWMSSGSSEPSSTSAFSETQDVSDHIKTAPAIISPDDKPSTPPTHVILGAHETKTIASSKADIIERVSLVSNDSEDSLDIDLSLDKSKSLNVTCKRFIRTGRLWDVFSGELHTCDNIIERIPVIVKIMSPDSFVDSSDGYDSDESVYFDYLNYNYNELFPHTVSSAESSAYHEDRFYREHLQEVQGGIVPHYYGMFIHRDPAKRDGRPWVYVMLLEDVGRVAPPYEDDDYSLCYLAVQELQRIFDMYDELHKKAKVAHKALVGHHIMRRRDETGGGWAIIDFQNAAWVGGRKQTFRAIRRDLTLDDEQNVVLAFLACYTDDQGKLVKR</sequence>
<dbReference type="Proteomes" id="UP001388673">
    <property type="component" value="Unassembled WGS sequence"/>
</dbReference>
<name>A0AAW0YTP5_9TREE</name>
<reference evidence="2 3" key="1">
    <citation type="journal article" date="2024" name="bioRxiv">
        <title>Comparative genomics of Cryptococcus and Kwoniella reveals pathogenesis evolution and contrasting karyotype dynamics via intercentromeric recombination or chromosome fusion.</title>
        <authorList>
            <person name="Coelho M.A."/>
            <person name="David-Palma M."/>
            <person name="Shea T."/>
            <person name="Bowers K."/>
            <person name="McGinley-Smith S."/>
            <person name="Mohammad A.W."/>
            <person name="Gnirke A."/>
            <person name="Yurkov A.M."/>
            <person name="Nowrousian M."/>
            <person name="Sun S."/>
            <person name="Cuomo C.A."/>
            <person name="Heitman J."/>
        </authorList>
    </citation>
    <scope>NUCLEOTIDE SEQUENCE [LARGE SCALE GENOMIC DNA]</scope>
    <source>
        <strain evidence="2 3">CBS 13917</strain>
    </source>
</reference>
<gene>
    <name evidence="2" type="ORF">IAR55_006782</name>
</gene>
<dbReference type="AlphaFoldDB" id="A0AAW0YTP5"/>
<dbReference type="KEGG" id="kne:92184040"/>
<protein>
    <recommendedName>
        <fullName evidence="4">Protein kinase domain-containing protein</fullName>
    </recommendedName>
</protein>
<dbReference type="EMBL" id="JBCAWK010000014">
    <property type="protein sequence ID" value="KAK8843989.1"/>
    <property type="molecule type" value="Genomic_DNA"/>
</dbReference>
<dbReference type="GeneID" id="92184040"/>
<feature type="region of interest" description="Disordered" evidence="1">
    <location>
        <begin position="61"/>
        <end position="86"/>
    </location>
</feature>
<evidence type="ECO:0008006" key="4">
    <source>
        <dbReference type="Google" id="ProtNLM"/>
    </source>
</evidence>
<dbReference type="RefSeq" id="XP_066799553.1">
    <property type="nucleotide sequence ID" value="XM_066949861.1"/>
</dbReference>
<comment type="caution">
    <text evidence="2">The sequence shown here is derived from an EMBL/GenBank/DDBJ whole genome shotgun (WGS) entry which is preliminary data.</text>
</comment>
<feature type="compositionally biased region" description="Low complexity" evidence="1">
    <location>
        <begin position="69"/>
        <end position="82"/>
    </location>
</feature>
<feature type="compositionally biased region" description="Basic and acidic residues" evidence="1">
    <location>
        <begin position="10"/>
        <end position="21"/>
    </location>
</feature>
<accession>A0AAW0YTP5</accession>
<keyword evidence="3" id="KW-1185">Reference proteome</keyword>
<proteinExistence type="predicted"/>
<feature type="region of interest" description="Disordered" evidence="1">
    <location>
        <begin position="1"/>
        <end position="21"/>
    </location>
</feature>
<evidence type="ECO:0000256" key="1">
    <source>
        <dbReference type="SAM" id="MobiDB-lite"/>
    </source>
</evidence>
<evidence type="ECO:0000313" key="3">
    <source>
        <dbReference type="Proteomes" id="UP001388673"/>
    </source>
</evidence>